<keyword evidence="3" id="KW-1185">Reference proteome</keyword>
<dbReference type="Gene3D" id="3.40.630.30">
    <property type="match status" value="1"/>
</dbReference>
<dbReference type="PROSITE" id="PS51186">
    <property type="entry name" value="GNAT"/>
    <property type="match status" value="1"/>
</dbReference>
<gene>
    <name evidence="2" type="ORF">PCC79_13250</name>
</gene>
<protein>
    <submittedName>
        <fullName evidence="2">GNAT family N-acetyltransferase</fullName>
    </submittedName>
</protein>
<sequence length="79" mass="8677">MGDGVTIVYLQDILVAPDHQRGGVGTALLAAVLEPFADVRQQVLITDDDPGQRAFYEARGFTEIRDVPDASLRAFLRFT</sequence>
<reference evidence="2 3" key="1">
    <citation type="journal article" date="2023" name="Environ Microbiome">
        <title>A coral-associated actinobacterium mitigates coral bleaching under heat stress.</title>
        <authorList>
            <person name="Li J."/>
            <person name="Zou Y."/>
            <person name="Li Q."/>
            <person name="Zhang J."/>
            <person name="Bourne D.G."/>
            <person name="Lyu Y."/>
            <person name="Liu C."/>
            <person name="Zhang S."/>
        </authorList>
    </citation>
    <scope>NUCLEOTIDE SEQUENCE [LARGE SCALE GENOMIC DNA]</scope>
    <source>
        <strain evidence="2 3">SCSIO 13291</strain>
    </source>
</reference>
<dbReference type="Proteomes" id="UP001434337">
    <property type="component" value="Chromosome"/>
</dbReference>
<dbReference type="Pfam" id="PF13508">
    <property type="entry name" value="Acetyltransf_7"/>
    <property type="match status" value="1"/>
</dbReference>
<name>A0ABZ3CCB5_9ACTN</name>
<dbReference type="InterPro" id="IPR016181">
    <property type="entry name" value="Acyl_CoA_acyltransferase"/>
</dbReference>
<dbReference type="RefSeq" id="WP_342373628.1">
    <property type="nucleotide sequence ID" value="NZ_CP115965.1"/>
</dbReference>
<dbReference type="EMBL" id="CP115965">
    <property type="protein sequence ID" value="WZX00340.1"/>
    <property type="molecule type" value="Genomic_DNA"/>
</dbReference>
<accession>A0ABZ3CCB5</accession>
<evidence type="ECO:0000313" key="3">
    <source>
        <dbReference type="Proteomes" id="UP001434337"/>
    </source>
</evidence>
<feature type="domain" description="N-acetyltransferase" evidence="1">
    <location>
        <begin position="1"/>
        <end position="79"/>
    </location>
</feature>
<dbReference type="CDD" id="cd04301">
    <property type="entry name" value="NAT_SF"/>
    <property type="match status" value="1"/>
</dbReference>
<proteinExistence type="predicted"/>
<dbReference type="InterPro" id="IPR000182">
    <property type="entry name" value="GNAT_dom"/>
</dbReference>
<organism evidence="2 3">
    <name type="scientific">Propioniciclava soli</name>
    <dbReference type="NCBI Taxonomy" id="2775081"/>
    <lineage>
        <taxon>Bacteria</taxon>
        <taxon>Bacillati</taxon>
        <taxon>Actinomycetota</taxon>
        <taxon>Actinomycetes</taxon>
        <taxon>Propionibacteriales</taxon>
        <taxon>Propionibacteriaceae</taxon>
        <taxon>Propioniciclava</taxon>
    </lineage>
</organism>
<evidence type="ECO:0000259" key="1">
    <source>
        <dbReference type="PROSITE" id="PS51186"/>
    </source>
</evidence>
<evidence type="ECO:0000313" key="2">
    <source>
        <dbReference type="EMBL" id="WZX00340.1"/>
    </source>
</evidence>
<dbReference type="SUPFAM" id="SSF55729">
    <property type="entry name" value="Acyl-CoA N-acyltransferases (Nat)"/>
    <property type="match status" value="1"/>
</dbReference>